<dbReference type="InterPro" id="IPR036249">
    <property type="entry name" value="Thioredoxin-like_sf"/>
</dbReference>
<keyword evidence="2 4" id="KW-0732">Signal</keyword>
<dbReference type="Proteomes" id="UP001244341">
    <property type="component" value="Chromosome 11b"/>
</dbReference>
<feature type="region of interest" description="Disordered" evidence="3">
    <location>
        <begin position="158"/>
        <end position="179"/>
    </location>
</feature>
<evidence type="ECO:0000259" key="5">
    <source>
        <dbReference type="PROSITE" id="PS51352"/>
    </source>
</evidence>
<feature type="signal peptide" evidence="4">
    <location>
        <begin position="1"/>
        <end position="20"/>
    </location>
</feature>
<gene>
    <name evidence="6" type="ORF">OEZ85_006095</name>
</gene>
<dbReference type="CDD" id="cd02961">
    <property type="entry name" value="PDI_a_family"/>
    <property type="match status" value="1"/>
</dbReference>
<dbReference type="PANTHER" id="PTHR45672:SF3">
    <property type="entry name" value="THIOREDOXIN DOMAIN-CONTAINING PROTEIN 5"/>
    <property type="match status" value="1"/>
</dbReference>
<comment type="similarity">
    <text evidence="1">Belongs to the protein disulfide isomerase family.</text>
</comment>
<protein>
    <recommendedName>
        <fullName evidence="5">Thioredoxin domain-containing protein</fullName>
    </recommendedName>
</protein>
<organism evidence="6 7">
    <name type="scientific">Tetradesmus obliquus</name>
    <name type="common">Green alga</name>
    <name type="synonym">Acutodesmus obliquus</name>
    <dbReference type="NCBI Taxonomy" id="3088"/>
    <lineage>
        <taxon>Eukaryota</taxon>
        <taxon>Viridiplantae</taxon>
        <taxon>Chlorophyta</taxon>
        <taxon>core chlorophytes</taxon>
        <taxon>Chlorophyceae</taxon>
        <taxon>CS clade</taxon>
        <taxon>Sphaeropleales</taxon>
        <taxon>Scenedesmaceae</taxon>
        <taxon>Tetradesmus</taxon>
    </lineage>
</organism>
<evidence type="ECO:0000256" key="2">
    <source>
        <dbReference type="ARBA" id="ARBA00022729"/>
    </source>
</evidence>
<proteinExistence type="inferred from homology"/>
<evidence type="ECO:0000256" key="1">
    <source>
        <dbReference type="ARBA" id="ARBA00006347"/>
    </source>
</evidence>
<feature type="compositionally biased region" description="Acidic residues" evidence="3">
    <location>
        <begin position="164"/>
        <end position="179"/>
    </location>
</feature>
<feature type="domain" description="Thioredoxin" evidence="5">
    <location>
        <begin position="13"/>
        <end position="179"/>
    </location>
</feature>
<dbReference type="InterPro" id="IPR051063">
    <property type="entry name" value="PDI"/>
</dbReference>
<dbReference type="PROSITE" id="PS51352">
    <property type="entry name" value="THIOREDOXIN_2"/>
    <property type="match status" value="1"/>
</dbReference>
<sequence>MHKSLIIATLLVVSLCFAAAQQPLTSPKQAKIPASSNVTDLTEYTFKQTADGRVWFVEFYADFCRNCRRIASHVSMLADNLTATAPHIVVARLNCEEAERFCNDDIRISRTPEMKVYYLGKHAITYRSDFFFFDMMHEFITNTAANILGWDAPDAAAAAAGGEGEGEDDDEYDDAAMAL</sequence>
<dbReference type="SUPFAM" id="SSF52833">
    <property type="entry name" value="Thioredoxin-like"/>
    <property type="match status" value="1"/>
</dbReference>
<evidence type="ECO:0000313" key="7">
    <source>
        <dbReference type="Proteomes" id="UP001244341"/>
    </source>
</evidence>
<reference evidence="6 7" key="1">
    <citation type="submission" date="2023-05" db="EMBL/GenBank/DDBJ databases">
        <title>A 100% complete, gapless, phased diploid assembly of the Scenedesmus obliquus UTEX 3031 genome.</title>
        <authorList>
            <person name="Biondi T.C."/>
            <person name="Hanschen E.R."/>
            <person name="Kwon T."/>
            <person name="Eng W."/>
            <person name="Kruse C.P.S."/>
            <person name="Koehler S.I."/>
            <person name="Kunde Y."/>
            <person name="Gleasner C.D."/>
            <person name="You Mak K.T."/>
            <person name="Polle J."/>
            <person name="Hovde B.T."/>
            <person name="Starkenburg S.R."/>
        </authorList>
    </citation>
    <scope>NUCLEOTIDE SEQUENCE [LARGE SCALE GENOMIC DNA]</scope>
    <source>
        <strain evidence="6 7">DOE0152z</strain>
    </source>
</reference>
<dbReference type="EMBL" id="CP126218">
    <property type="protein sequence ID" value="WIA20260.1"/>
    <property type="molecule type" value="Genomic_DNA"/>
</dbReference>
<dbReference type="InterPro" id="IPR013766">
    <property type="entry name" value="Thioredoxin_domain"/>
</dbReference>
<dbReference type="PANTHER" id="PTHR45672">
    <property type="entry name" value="PROTEIN DISULFIDE-ISOMERASE C17H9.14C-RELATED"/>
    <property type="match status" value="1"/>
</dbReference>
<dbReference type="Gene3D" id="3.40.30.10">
    <property type="entry name" value="Glutaredoxin"/>
    <property type="match status" value="1"/>
</dbReference>
<evidence type="ECO:0000256" key="4">
    <source>
        <dbReference type="SAM" id="SignalP"/>
    </source>
</evidence>
<dbReference type="Pfam" id="PF00085">
    <property type="entry name" value="Thioredoxin"/>
    <property type="match status" value="1"/>
</dbReference>
<evidence type="ECO:0000256" key="3">
    <source>
        <dbReference type="SAM" id="MobiDB-lite"/>
    </source>
</evidence>
<feature type="chain" id="PRO_5046134009" description="Thioredoxin domain-containing protein" evidence="4">
    <location>
        <begin position="21"/>
        <end position="179"/>
    </location>
</feature>
<name>A0ABY8UFX2_TETOB</name>
<accession>A0ABY8UFX2</accession>
<evidence type="ECO:0000313" key="6">
    <source>
        <dbReference type="EMBL" id="WIA20260.1"/>
    </source>
</evidence>
<keyword evidence="7" id="KW-1185">Reference proteome</keyword>